<evidence type="ECO:0000313" key="2">
    <source>
        <dbReference type="EMBL" id="KAJ8989008.1"/>
    </source>
</evidence>
<feature type="compositionally biased region" description="Basic and acidic residues" evidence="1">
    <location>
        <begin position="73"/>
        <end position="91"/>
    </location>
</feature>
<dbReference type="EMBL" id="JAJGCB010000016">
    <property type="protein sequence ID" value="KAJ8989008.1"/>
    <property type="molecule type" value="Genomic_DNA"/>
</dbReference>
<dbReference type="AlphaFoldDB" id="A0AAN6ISQ1"/>
<accession>A0AAN6ISQ1</accession>
<dbReference type="Proteomes" id="UP001161757">
    <property type="component" value="Unassembled WGS sequence"/>
</dbReference>
<protein>
    <submittedName>
        <fullName evidence="2">Uncharacterized protein</fullName>
    </submittedName>
</protein>
<evidence type="ECO:0000256" key="1">
    <source>
        <dbReference type="SAM" id="MobiDB-lite"/>
    </source>
</evidence>
<feature type="compositionally biased region" description="Basic and acidic residues" evidence="1">
    <location>
        <begin position="146"/>
        <end position="160"/>
    </location>
</feature>
<evidence type="ECO:0000313" key="3">
    <source>
        <dbReference type="Proteomes" id="UP001161757"/>
    </source>
</evidence>
<gene>
    <name evidence="2" type="ORF">HRR80_007205</name>
</gene>
<feature type="region of interest" description="Disordered" evidence="1">
    <location>
        <begin position="68"/>
        <end position="219"/>
    </location>
</feature>
<reference evidence="2" key="1">
    <citation type="submission" date="2023-01" db="EMBL/GenBank/DDBJ databases">
        <title>Exophiala dermititidis isolated from Cystic Fibrosis Patient.</title>
        <authorList>
            <person name="Kurbessoian T."/>
            <person name="Crocker A."/>
            <person name="Murante D."/>
            <person name="Hogan D.A."/>
            <person name="Stajich J.E."/>
        </authorList>
    </citation>
    <scope>NUCLEOTIDE SEQUENCE</scope>
    <source>
        <strain evidence="2">Ex8</strain>
    </source>
</reference>
<proteinExistence type="predicted"/>
<feature type="compositionally biased region" description="Acidic residues" evidence="1">
    <location>
        <begin position="92"/>
        <end position="107"/>
    </location>
</feature>
<organism evidence="2 3">
    <name type="scientific">Exophiala dermatitidis</name>
    <name type="common">Black yeast-like fungus</name>
    <name type="synonym">Wangiella dermatitidis</name>
    <dbReference type="NCBI Taxonomy" id="5970"/>
    <lineage>
        <taxon>Eukaryota</taxon>
        <taxon>Fungi</taxon>
        <taxon>Dikarya</taxon>
        <taxon>Ascomycota</taxon>
        <taxon>Pezizomycotina</taxon>
        <taxon>Eurotiomycetes</taxon>
        <taxon>Chaetothyriomycetidae</taxon>
        <taxon>Chaetothyriales</taxon>
        <taxon>Herpotrichiellaceae</taxon>
        <taxon>Exophiala</taxon>
    </lineage>
</organism>
<name>A0AAN6ISQ1_EXODE</name>
<feature type="compositionally biased region" description="Basic and acidic residues" evidence="1">
    <location>
        <begin position="129"/>
        <end position="139"/>
    </location>
</feature>
<sequence length="219" mass="23276">MVLPRSSALRGSIRSFTLRRAGTQARTNLRAIGRRGYASEHGTQKSSDLPWLIGSVAVTVPAASWLLSQGPKTSDHGHHDESHAIEKHEEAPAEESTEQPTEESEEKTEEKGEESQEDAGQEGGQTSDGRSETSEEETTKGSLPEGESRVSEKQGDKGAQKDVSGASNPFMGADEESKKPEGMAATAKIKGTVDPSRPTGASQKGADKSKEQGDDDTSN</sequence>
<comment type="caution">
    <text evidence="2">The sequence shown here is derived from an EMBL/GenBank/DDBJ whole genome shotgun (WGS) entry which is preliminary data.</text>
</comment>